<dbReference type="Proteomes" id="UP001500851">
    <property type="component" value="Unassembled WGS sequence"/>
</dbReference>
<keyword evidence="1" id="KW-0812">Transmembrane</keyword>
<keyword evidence="4" id="KW-1185">Reference proteome</keyword>
<dbReference type="InterPro" id="IPR012429">
    <property type="entry name" value="HGSNAT_cat"/>
</dbReference>
<evidence type="ECO:0000313" key="3">
    <source>
        <dbReference type="EMBL" id="GAA1781839.1"/>
    </source>
</evidence>
<dbReference type="Pfam" id="PF07786">
    <property type="entry name" value="HGSNAT_cat"/>
    <property type="match status" value="1"/>
</dbReference>
<feature type="transmembrane region" description="Helical" evidence="1">
    <location>
        <begin position="240"/>
        <end position="263"/>
    </location>
</feature>
<feature type="transmembrane region" description="Helical" evidence="1">
    <location>
        <begin position="390"/>
        <end position="415"/>
    </location>
</feature>
<feature type="domain" description="Heparan-alpha-glucosaminide N-acetyltransferase catalytic" evidence="2">
    <location>
        <begin position="28"/>
        <end position="235"/>
    </location>
</feature>
<gene>
    <name evidence="3" type="ORF">GCM10009768_08500</name>
</gene>
<feature type="transmembrane region" description="Helical" evidence="1">
    <location>
        <begin position="347"/>
        <end position="370"/>
    </location>
</feature>
<evidence type="ECO:0000256" key="1">
    <source>
        <dbReference type="SAM" id="Phobius"/>
    </source>
</evidence>
<evidence type="ECO:0000313" key="4">
    <source>
        <dbReference type="Proteomes" id="UP001500851"/>
    </source>
</evidence>
<reference evidence="3 4" key="1">
    <citation type="journal article" date="2019" name="Int. J. Syst. Evol. Microbiol.">
        <title>The Global Catalogue of Microorganisms (GCM) 10K type strain sequencing project: providing services to taxonomists for standard genome sequencing and annotation.</title>
        <authorList>
            <consortium name="The Broad Institute Genomics Platform"/>
            <consortium name="The Broad Institute Genome Sequencing Center for Infectious Disease"/>
            <person name="Wu L."/>
            <person name="Ma J."/>
        </authorList>
    </citation>
    <scope>NUCLEOTIDE SEQUENCE [LARGE SCALE GENOMIC DNA]</scope>
    <source>
        <strain evidence="3 4">JCM 14736</strain>
    </source>
</reference>
<dbReference type="RefSeq" id="WP_344029728.1">
    <property type="nucleotide sequence ID" value="NZ_BAAAOB010000001.1"/>
</dbReference>
<name>A0ABN2LAT3_9MICO</name>
<keyword evidence="1" id="KW-1133">Transmembrane helix</keyword>
<feature type="transmembrane region" description="Helical" evidence="1">
    <location>
        <begin position="75"/>
        <end position="92"/>
    </location>
</feature>
<feature type="transmembrane region" description="Helical" evidence="1">
    <location>
        <begin position="314"/>
        <end position="335"/>
    </location>
</feature>
<feature type="transmembrane region" description="Helical" evidence="1">
    <location>
        <begin position="104"/>
        <end position="124"/>
    </location>
</feature>
<feature type="transmembrane region" description="Helical" evidence="1">
    <location>
        <begin position="210"/>
        <end position="228"/>
    </location>
</feature>
<sequence length="438" mass="45165">MSTSTPTGPARLHVPVSASDVVRAPRVRYVGVDLARFLAIAGMMATHLVAISAMLPGLSPFEQTAGSVAQTLTSGIAAPLFAVLGGLSLVFASRAPLRDGRRGAAISGILIRGAILVLIGMLLGMMQVPIVVVLAYYGLAMIIAAPAILLPSWAIAGIAAVLAVAVPPLNAMARSALGVVNEGGSVTFESFSGDPAGAIRGLFLTGEYPAVTWVVYLLVGILIARVFVAATERGSLRRTALVAAAAGAAVAAAAQGVSMWVVAHLDRFGFVLPEGVDPEMFRTMLVSPTFGAPFSADPWAMLVATPHSGSPLDLLRTVGISLLVIGLLVAIFDGGRSRREPGFALNVFRSAGAAPLTIYSLHVVATALLVQPAMEALMLQDVPDPGTLPWYSIGMPAFGLQLAGAILIGAILAALHRRGPLEALVSGAVRLLTGQRKR</sequence>
<accession>A0ABN2LAT3</accession>
<organism evidence="3 4">
    <name type="scientific">Leucobacter iarius</name>
    <dbReference type="NCBI Taxonomy" id="333963"/>
    <lineage>
        <taxon>Bacteria</taxon>
        <taxon>Bacillati</taxon>
        <taxon>Actinomycetota</taxon>
        <taxon>Actinomycetes</taxon>
        <taxon>Micrococcales</taxon>
        <taxon>Microbacteriaceae</taxon>
        <taxon>Leucobacter</taxon>
    </lineage>
</organism>
<keyword evidence="1" id="KW-0472">Membrane</keyword>
<protein>
    <submittedName>
        <fullName evidence="3">Heparan-alpha-glucosaminide N-acetyltransferase domain-containing protein</fullName>
    </submittedName>
</protein>
<evidence type="ECO:0000259" key="2">
    <source>
        <dbReference type="Pfam" id="PF07786"/>
    </source>
</evidence>
<dbReference type="EMBL" id="BAAAOB010000001">
    <property type="protein sequence ID" value="GAA1781839.1"/>
    <property type="molecule type" value="Genomic_DNA"/>
</dbReference>
<comment type="caution">
    <text evidence="3">The sequence shown here is derived from an EMBL/GenBank/DDBJ whole genome shotgun (WGS) entry which is preliminary data.</text>
</comment>
<proteinExistence type="predicted"/>
<feature type="transmembrane region" description="Helical" evidence="1">
    <location>
        <begin position="154"/>
        <end position="173"/>
    </location>
</feature>
<feature type="transmembrane region" description="Helical" evidence="1">
    <location>
        <begin position="34"/>
        <end position="55"/>
    </location>
</feature>
<feature type="transmembrane region" description="Helical" evidence="1">
    <location>
        <begin position="130"/>
        <end position="149"/>
    </location>
</feature>